<evidence type="ECO:0000256" key="1">
    <source>
        <dbReference type="SAM" id="MobiDB-lite"/>
    </source>
</evidence>
<proteinExistence type="predicted"/>
<reference evidence="2" key="1">
    <citation type="submission" date="2019-01" db="EMBL/GenBank/DDBJ databases">
        <title>Draft genome sequences of three monokaryotic isolates of the white-rot basidiomycete fungus Dichomitus squalens.</title>
        <authorList>
            <consortium name="DOE Joint Genome Institute"/>
            <person name="Lopez S.C."/>
            <person name="Andreopoulos B."/>
            <person name="Pangilinan J."/>
            <person name="Lipzen A."/>
            <person name="Riley R."/>
            <person name="Ahrendt S."/>
            <person name="Ng V."/>
            <person name="Barry K."/>
            <person name="Daum C."/>
            <person name="Grigoriev I.V."/>
            <person name="Hilden K.S."/>
            <person name="Makela M.R."/>
            <person name="de Vries R.P."/>
        </authorList>
    </citation>
    <scope>NUCLEOTIDE SEQUENCE [LARGE SCALE GENOMIC DNA]</scope>
    <source>
        <strain evidence="2">OM18370.1</strain>
    </source>
</reference>
<organism evidence="2">
    <name type="scientific">Dichomitus squalens</name>
    <dbReference type="NCBI Taxonomy" id="114155"/>
    <lineage>
        <taxon>Eukaryota</taxon>
        <taxon>Fungi</taxon>
        <taxon>Dikarya</taxon>
        <taxon>Basidiomycota</taxon>
        <taxon>Agaricomycotina</taxon>
        <taxon>Agaricomycetes</taxon>
        <taxon>Polyporales</taxon>
        <taxon>Polyporaceae</taxon>
        <taxon>Dichomitus</taxon>
    </lineage>
</organism>
<feature type="compositionally biased region" description="Low complexity" evidence="1">
    <location>
        <begin position="195"/>
        <end position="209"/>
    </location>
</feature>
<protein>
    <submittedName>
        <fullName evidence="2">Uncharacterized protein</fullName>
    </submittedName>
</protein>
<sequence length="328" mass="34942">MDAPAYCSPDFAMIAYAPTYNEDIYKTYEQQYPSLHYTSSGLGDPSYSSQWFDGSAGNVLAFSGAEEELYAAFLAAEVASTSAHAPSFAIPVSSPPFYGHQAPSPVFNSPLGQADDSTTVPCVPPELIYPPGHDSYATTSAVPQPPLAATSGNTRRTRRASPTAQPTSSSSACPSPVAESYPGTSPRLVASTRRNAPVSSPNASSSSAPIRTNRWACPHCPYVQHNRRSPDLKRHIETHTLGADVAMWVCCGVYALDALDQGVPVEVVRQSQIVDFGGVPMIGGCMKTFSRKDALIRHLKAQKGKCIGDAGSMYQPGNRMKDGEGLES</sequence>
<accession>A0A4Q9MD30</accession>
<dbReference type="AlphaFoldDB" id="A0A4Q9MD30"/>
<evidence type="ECO:0000313" key="2">
    <source>
        <dbReference type="EMBL" id="TBU23892.1"/>
    </source>
</evidence>
<feature type="region of interest" description="Disordered" evidence="1">
    <location>
        <begin position="133"/>
        <end position="210"/>
    </location>
</feature>
<dbReference type="Proteomes" id="UP000292957">
    <property type="component" value="Unassembled WGS sequence"/>
</dbReference>
<gene>
    <name evidence="2" type="ORF">BD311DRAFT_730582</name>
</gene>
<dbReference type="EMBL" id="ML143492">
    <property type="protein sequence ID" value="TBU23892.1"/>
    <property type="molecule type" value="Genomic_DNA"/>
</dbReference>
<dbReference type="OrthoDB" id="2746812at2759"/>
<name>A0A4Q9MD30_9APHY</name>
<feature type="compositionally biased region" description="Low complexity" evidence="1">
    <location>
        <begin position="160"/>
        <end position="180"/>
    </location>
</feature>